<reference evidence="2 3" key="1">
    <citation type="journal article" date="2012" name="J. Bacteriol.">
        <title>Genome Sequence of the Alkane-Degrading Bacterium Alcanivorax hongdengensis Type Strain A-11-3.</title>
        <authorList>
            <person name="Lai Q."/>
            <person name="Shao Z."/>
        </authorList>
    </citation>
    <scope>NUCLEOTIDE SEQUENCE [LARGE SCALE GENOMIC DNA]</scope>
    <source>
        <strain evidence="2 3">A-11-3</strain>
    </source>
</reference>
<gene>
    <name evidence="2" type="ORF">A11A3_09665</name>
</gene>
<comment type="caution">
    <text evidence="2">The sequence shown here is derived from an EMBL/GenBank/DDBJ whole genome shotgun (WGS) entry which is preliminary data.</text>
</comment>
<organism evidence="2 3">
    <name type="scientific">Alcanivorax hongdengensis A-11-3</name>
    <dbReference type="NCBI Taxonomy" id="1177179"/>
    <lineage>
        <taxon>Bacteria</taxon>
        <taxon>Pseudomonadati</taxon>
        <taxon>Pseudomonadota</taxon>
        <taxon>Gammaproteobacteria</taxon>
        <taxon>Oceanospirillales</taxon>
        <taxon>Alcanivoracaceae</taxon>
        <taxon>Alcanivorax</taxon>
    </lineage>
</organism>
<keyword evidence="3" id="KW-1185">Reference proteome</keyword>
<dbReference type="PATRIC" id="fig|1177179.3.peg.1924"/>
<evidence type="ECO:0000256" key="1">
    <source>
        <dbReference type="SAM" id="MobiDB-lite"/>
    </source>
</evidence>
<accession>L0WDL6</accession>
<name>L0WDL6_9GAMM</name>
<protein>
    <submittedName>
        <fullName evidence="2">Uncharacterized protein</fullName>
    </submittedName>
</protein>
<proteinExistence type="predicted"/>
<sequence length="149" mass="16177">MSKTTSPKALQSLLSGHSRLASLARQAPPPSGQPQNDPLSVLPPALRERVTLVETPERWLAMAETSATAQLLRFHLPKLQQALPGQQIKIVVGGKRVNVQSNSHANLQDKPRLDGESARQIRALAEDIDDEGLKASLKRLASRGEDNTP</sequence>
<feature type="compositionally biased region" description="Polar residues" evidence="1">
    <location>
        <begin position="1"/>
        <end position="15"/>
    </location>
</feature>
<dbReference type="RefSeq" id="WP_008929111.1">
    <property type="nucleotide sequence ID" value="NZ_AMRJ01000013.1"/>
</dbReference>
<feature type="region of interest" description="Disordered" evidence="1">
    <location>
        <begin position="1"/>
        <end position="42"/>
    </location>
</feature>
<evidence type="ECO:0000313" key="3">
    <source>
        <dbReference type="Proteomes" id="UP000010164"/>
    </source>
</evidence>
<dbReference type="Proteomes" id="UP000010164">
    <property type="component" value="Unassembled WGS sequence"/>
</dbReference>
<dbReference type="AlphaFoldDB" id="L0WDL6"/>
<dbReference type="EMBL" id="AMRJ01000013">
    <property type="protein sequence ID" value="EKF74257.1"/>
    <property type="molecule type" value="Genomic_DNA"/>
</dbReference>
<evidence type="ECO:0000313" key="2">
    <source>
        <dbReference type="EMBL" id="EKF74257.1"/>
    </source>
</evidence>